<evidence type="ECO:0000313" key="3">
    <source>
        <dbReference type="Proteomes" id="UP000075901"/>
    </source>
</evidence>
<feature type="region of interest" description="Disordered" evidence="1">
    <location>
        <begin position="192"/>
        <end position="261"/>
    </location>
</feature>
<feature type="compositionally biased region" description="Polar residues" evidence="1">
    <location>
        <begin position="192"/>
        <end position="207"/>
    </location>
</feature>
<evidence type="ECO:0000256" key="1">
    <source>
        <dbReference type="SAM" id="MobiDB-lite"/>
    </source>
</evidence>
<sequence length="394" mass="40872">MRRQQAQNYTHDIQITAIPAPSPPAGGRGVGMGAPVAPSSVSLQHLMQQVHHAHHEQQQPQDAQLHHCDLSPGSGSVGSGSGSGTRTGVALTDFMDSRVSGGGSSSSTSADLLAPSLELDAKTFLREYQLGQLQQQMQDLQLQSLQQQLTGEFGDNMFATQQPNVSVADQDTNEQDRESVDRLNYFFNASGGTSSSSMKLNHKPTVQSASAANNSAGESVSASIADDVEQSNPGGVSIGGDELQRPQQPPIGTPSSKSVQQQRLLHNGTPISTAGGILYPATADSPASSVSVFDGISSSLSSQAHSFDDLYTGLLVTASPPTSTTGSTESTACNTNLNSQLNVQELRHPVGSDKVPPLGVSAYATSSVNGLSEASVAVGKNADHTDSPAALTKK</sequence>
<feature type="compositionally biased region" description="Low complexity" evidence="1">
    <location>
        <begin position="208"/>
        <end position="223"/>
    </location>
</feature>
<dbReference type="AlphaFoldDB" id="A0A182TA61"/>
<reference evidence="3" key="1">
    <citation type="submission" date="2013-09" db="EMBL/GenBank/DDBJ databases">
        <title>The Genome Sequence of Anopheles maculatus species B.</title>
        <authorList>
            <consortium name="The Broad Institute Genomics Platform"/>
            <person name="Neafsey D.E."/>
            <person name="Besansky N."/>
            <person name="Howell P."/>
            <person name="Walton C."/>
            <person name="Young S.K."/>
            <person name="Zeng Q."/>
            <person name="Gargeya S."/>
            <person name="Fitzgerald M."/>
            <person name="Haas B."/>
            <person name="Abouelleil A."/>
            <person name="Allen A.W."/>
            <person name="Alvarado L."/>
            <person name="Arachchi H.M."/>
            <person name="Berlin A.M."/>
            <person name="Chapman S.B."/>
            <person name="Gainer-Dewar J."/>
            <person name="Goldberg J."/>
            <person name="Griggs A."/>
            <person name="Gujja S."/>
            <person name="Hansen M."/>
            <person name="Howarth C."/>
            <person name="Imamovic A."/>
            <person name="Ireland A."/>
            <person name="Larimer J."/>
            <person name="McCowan C."/>
            <person name="Murphy C."/>
            <person name="Pearson M."/>
            <person name="Poon T.W."/>
            <person name="Priest M."/>
            <person name="Roberts A."/>
            <person name="Saif S."/>
            <person name="Shea T."/>
            <person name="Sisk P."/>
            <person name="Sykes S."/>
            <person name="Wortman J."/>
            <person name="Nusbaum C."/>
            <person name="Birren B."/>
        </authorList>
    </citation>
    <scope>NUCLEOTIDE SEQUENCE [LARGE SCALE GENOMIC DNA]</scope>
    <source>
        <strain evidence="3">maculatus3</strain>
    </source>
</reference>
<keyword evidence="3" id="KW-1185">Reference proteome</keyword>
<evidence type="ECO:0000313" key="2">
    <source>
        <dbReference type="EnsemblMetazoa" id="AMAM022736-PA"/>
    </source>
</evidence>
<dbReference type="VEuPathDB" id="VectorBase:AMAM022736"/>
<feature type="compositionally biased region" description="Gly residues" evidence="1">
    <location>
        <begin position="75"/>
        <end position="85"/>
    </location>
</feature>
<organism evidence="2 3">
    <name type="scientific">Anopheles maculatus</name>
    <dbReference type="NCBI Taxonomy" id="74869"/>
    <lineage>
        <taxon>Eukaryota</taxon>
        <taxon>Metazoa</taxon>
        <taxon>Ecdysozoa</taxon>
        <taxon>Arthropoda</taxon>
        <taxon>Hexapoda</taxon>
        <taxon>Insecta</taxon>
        <taxon>Pterygota</taxon>
        <taxon>Neoptera</taxon>
        <taxon>Endopterygota</taxon>
        <taxon>Diptera</taxon>
        <taxon>Nematocera</taxon>
        <taxon>Culicoidea</taxon>
        <taxon>Culicidae</taxon>
        <taxon>Anophelinae</taxon>
        <taxon>Anopheles</taxon>
        <taxon>Anopheles maculatus group</taxon>
    </lineage>
</organism>
<dbReference type="EnsemblMetazoa" id="AMAM022736-RA">
    <property type="protein sequence ID" value="AMAM022736-PA"/>
    <property type="gene ID" value="AMAM022736"/>
</dbReference>
<name>A0A182TA61_9DIPT</name>
<accession>A0A182TA61</accession>
<feature type="region of interest" description="Disordered" evidence="1">
    <location>
        <begin position="48"/>
        <end position="87"/>
    </location>
</feature>
<protein>
    <submittedName>
        <fullName evidence="2">Uncharacterized protein</fullName>
    </submittedName>
</protein>
<reference evidence="2" key="2">
    <citation type="submission" date="2020-05" db="UniProtKB">
        <authorList>
            <consortium name="EnsemblMetazoa"/>
        </authorList>
    </citation>
    <scope>IDENTIFICATION</scope>
    <source>
        <strain evidence="2">maculatus3</strain>
    </source>
</reference>
<dbReference type="Proteomes" id="UP000075901">
    <property type="component" value="Unassembled WGS sequence"/>
</dbReference>
<proteinExistence type="predicted"/>